<dbReference type="CDD" id="cd06260">
    <property type="entry name" value="DUF820-like"/>
    <property type="match status" value="1"/>
</dbReference>
<accession>A0A2U2N126</accession>
<feature type="domain" description="Putative restriction endonuclease" evidence="1">
    <location>
        <begin position="5"/>
        <end position="71"/>
    </location>
</feature>
<gene>
    <name evidence="2" type="ORF">DEM34_10105</name>
</gene>
<organism evidence="2 3">
    <name type="scientific">Sediminicurvatus halobius</name>
    <dbReference type="NCBI Taxonomy" id="2182432"/>
    <lineage>
        <taxon>Bacteria</taxon>
        <taxon>Pseudomonadati</taxon>
        <taxon>Pseudomonadota</taxon>
        <taxon>Gammaproteobacteria</taxon>
        <taxon>Chromatiales</taxon>
        <taxon>Ectothiorhodospiraceae</taxon>
        <taxon>Sediminicurvatus</taxon>
    </lineage>
</organism>
<evidence type="ECO:0000313" key="3">
    <source>
        <dbReference type="Proteomes" id="UP000245474"/>
    </source>
</evidence>
<evidence type="ECO:0000259" key="1">
    <source>
        <dbReference type="Pfam" id="PF05685"/>
    </source>
</evidence>
<dbReference type="OrthoDB" id="461333at2"/>
<dbReference type="EMBL" id="QFFI01000014">
    <property type="protein sequence ID" value="PWG62945.1"/>
    <property type="molecule type" value="Genomic_DNA"/>
</dbReference>
<name>A0A2U2N126_9GAMM</name>
<dbReference type="RefSeq" id="WP_109678694.1">
    <property type="nucleotide sequence ID" value="NZ_QFFI01000014.1"/>
</dbReference>
<sequence length="87" mass="9891">MPGAGQPTWICEILSPATASKGREVKMPVYARYGVRYAWIVNSRERTLEAYERRDDAWDVMAAYQEGDEVCAALFEAAVFRVGDLWE</sequence>
<dbReference type="InterPro" id="IPR012296">
    <property type="entry name" value="Nuclease_put_TT1808"/>
</dbReference>
<dbReference type="Gene3D" id="3.90.1570.10">
    <property type="entry name" value="tt1808, chain A"/>
    <property type="match status" value="1"/>
</dbReference>
<protein>
    <recommendedName>
        <fullName evidence="1">Putative restriction endonuclease domain-containing protein</fullName>
    </recommendedName>
</protein>
<dbReference type="Proteomes" id="UP000245474">
    <property type="component" value="Unassembled WGS sequence"/>
</dbReference>
<dbReference type="SUPFAM" id="SSF52980">
    <property type="entry name" value="Restriction endonuclease-like"/>
    <property type="match status" value="1"/>
</dbReference>
<comment type="caution">
    <text evidence="2">The sequence shown here is derived from an EMBL/GenBank/DDBJ whole genome shotgun (WGS) entry which is preliminary data.</text>
</comment>
<proteinExistence type="predicted"/>
<dbReference type="InterPro" id="IPR011335">
    <property type="entry name" value="Restrct_endonuc-II-like"/>
</dbReference>
<evidence type="ECO:0000313" key="2">
    <source>
        <dbReference type="EMBL" id="PWG62945.1"/>
    </source>
</evidence>
<keyword evidence="3" id="KW-1185">Reference proteome</keyword>
<dbReference type="Pfam" id="PF05685">
    <property type="entry name" value="Uma2"/>
    <property type="match status" value="1"/>
</dbReference>
<dbReference type="AlphaFoldDB" id="A0A2U2N126"/>
<reference evidence="2 3" key="1">
    <citation type="submission" date="2018-05" db="EMBL/GenBank/DDBJ databases">
        <title>Spiribacter halobius sp. nov., a moderately halophilic bacterium isolated from marine solar saltern.</title>
        <authorList>
            <person name="Zheng W.-S."/>
            <person name="Lu D.-C."/>
            <person name="Du Z.-J."/>
        </authorList>
    </citation>
    <scope>NUCLEOTIDE SEQUENCE [LARGE SCALE GENOMIC DNA]</scope>
    <source>
        <strain evidence="2 3">E85</strain>
    </source>
</reference>
<dbReference type="InterPro" id="IPR008538">
    <property type="entry name" value="Uma2"/>
</dbReference>